<evidence type="ECO:0000256" key="11">
    <source>
        <dbReference type="SAM" id="MobiDB-lite"/>
    </source>
</evidence>
<dbReference type="Pfam" id="PF02540">
    <property type="entry name" value="NAD_synthase"/>
    <property type="match status" value="1"/>
</dbReference>
<dbReference type="NCBIfam" id="TIGR00552">
    <property type="entry name" value="nadE"/>
    <property type="match status" value="2"/>
</dbReference>
<dbReference type="Proteomes" id="UP001304970">
    <property type="component" value="Chromosome"/>
</dbReference>
<dbReference type="PANTHER" id="PTHR23090">
    <property type="entry name" value="NH 3 /GLUTAMINE-DEPENDENT NAD + SYNTHETASE"/>
    <property type="match status" value="1"/>
</dbReference>
<feature type="binding site" description="in other chain" evidence="8">
    <location>
        <position position="164"/>
    </location>
    <ligand>
        <name>deamido-NAD(+)</name>
        <dbReference type="ChEBI" id="CHEBI:58437"/>
        <note>ligand shared between two neighboring subunits</note>
    </ligand>
</feature>
<dbReference type="EC" id="6.3.1.5" evidence="8 10"/>
<keyword evidence="4 8" id="KW-0547">Nucleotide-binding</keyword>
<feature type="binding site" evidence="8">
    <location>
        <position position="189"/>
    </location>
    <ligand>
        <name>Mg(2+)</name>
        <dbReference type="ChEBI" id="CHEBI:18420"/>
    </ligand>
</feature>
<dbReference type="InterPro" id="IPR014729">
    <property type="entry name" value="Rossmann-like_a/b/a_fold"/>
</dbReference>
<dbReference type="GO" id="GO:0008795">
    <property type="term" value="F:NAD+ synthase activity"/>
    <property type="evidence" value="ECO:0007669"/>
    <property type="project" value="UniProtKB-UniRule"/>
</dbReference>
<dbReference type="GO" id="GO:0005524">
    <property type="term" value="F:ATP binding"/>
    <property type="evidence" value="ECO:0007669"/>
    <property type="project" value="UniProtKB-UniRule"/>
</dbReference>
<evidence type="ECO:0000259" key="12">
    <source>
        <dbReference type="Pfam" id="PF02540"/>
    </source>
</evidence>
<evidence type="ECO:0000256" key="9">
    <source>
        <dbReference type="RuleBase" id="RU003811"/>
    </source>
</evidence>
<proteinExistence type="inferred from homology"/>
<evidence type="ECO:0000256" key="10">
    <source>
        <dbReference type="RuleBase" id="RU003812"/>
    </source>
</evidence>
<dbReference type="InterPro" id="IPR022310">
    <property type="entry name" value="NAD/GMP_synthase"/>
</dbReference>
<evidence type="ECO:0000256" key="8">
    <source>
        <dbReference type="HAMAP-Rule" id="MF_00193"/>
    </source>
</evidence>
<keyword evidence="7 8" id="KW-0520">NAD</keyword>
<name>A0AA96V752_9EURY</name>
<dbReference type="InterPro" id="IPR022926">
    <property type="entry name" value="NH(3)-dep_NAD(+)_synth"/>
</dbReference>
<keyword evidence="6 8" id="KW-0460">Magnesium</keyword>
<comment type="pathway">
    <text evidence="8">Cofactor biosynthesis; NAD(+) biosynthesis; NAD(+) from deamido-NAD(+) (ammonia route): step 1/1.</text>
</comment>
<comment type="catalytic activity">
    <reaction evidence="8 10">
        <text>deamido-NAD(+) + NH4(+) + ATP = AMP + diphosphate + NAD(+) + H(+)</text>
        <dbReference type="Rhea" id="RHEA:21188"/>
        <dbReference type="ChEBI" id="CHEBI:15378"/>
        <dbReference type="ChEBI" id="CHEBI:28938"/>
        <dbReference type="ChEBI" id="CHEBI:30616"/>
        <dbReference type="ChEBI" id="CHEBI:33019"/>
        <dbReference type="ChEBI" id="CHEBI:57540"/>
        <dbReference type="ChEBI" id="CHEBI:58437"/>
        <dbReference type="ChEBI" id="CHEBI:456215"/>
        <dbReference type="EC" id="6.3.1.5"/>
    </reaction>
</comment>
<keyword evidence="2 8" id="KW-0436">Ligase</keyword>
<organism evidence="13 14">
    <name type="scientific">Methanolapillus ohkumae</name>
    <dbReference type="NCBI Taxonomy" id="3028298"/>
    <lineage>
        <taxon>Archaea</taxon>
        <taxon>Methanobacteriati</taxon>
        <taxon>Methanobacteriota</taxon>
        <taxon>Stenosarchaea group</taxon>
        <taxon>Methanomicrobia</taxon>
        <taxon>Methanosarcinales</taxon>
        <taxon>Methanosarcinaceae</taxon>
        <taxon>Methanolapillus</taxon>
    </lineage>
</organism>
<keyword evidence="5 8" id="KW-0067">ATP-binding</keyword>
<dbReference type="RefSeq" id="WP_338097352.1">
    <property type="nucleotide sequence ID" value="NZ_CP131061.1"/>
</dbReference>
<evidence type="ECO:0000256" key="1">
    <source>
        <dbReference type="ARBA" id="ARBA00005859"/>
    </source>
</evidence>
<dbReference type="PANTHER" id="PTHR23090:SF9">
    <property type="entry name" value="GLUTAMINE-DEPENDENT NAD(+) SYNTHETASE"/>
    <property type="match status" value="1"/>
</dbReference>
<dbReference type="GO" id="GO:0003952">
    <property type="term" value="F:NAD+ synthase (glutamine-hydrolyzing) activity"/>
    <property type="evidence" value="ECO:0007669"/>
    <property type="project" value="InterPro"/>
</dbReference>
<evidence type="ECO:0000256" key="7">
    <source>
        <dbReference type="ARBA" id="ARBA00023027"/>
    </source>
</evidence>
<evidence type="ECO:0000256" key="4">
    <source>
        <dbReference type="ARBA" id="ARBA00022741"/>
    </source>
</evidence>
<protein>
    <recommendedName>
        <fullName evidence="8 10">NH(3)-dependent NAD(+) synthetase</fullName>
        <ecNumber evidence="8 10">6.3.1.5</ecNumber>
    </recommendedName>
</protein>
<dbReference type="HAMAP" id="MF_00193">
    <property type="entry name" value="NadE_ammonia_dep"/>
    <property type="match status" value="1"/>
</dbReference>
<feature type="binding site" description="in other chain" evidence="8">
    <location>
        <begin position="294"/>
        <end position="295"/>
    </location>
    <ligand>
        <name>deamido-NAD(+)</name>
        <dbReference type="ChEBI" id="CHEBI:58437"/>
        <note>ligand shared between two neighboring subunits</note>
    </ligand>
</feature>
<feature type="region of interest" description="Disordered" evidence="11">
    <location>
        <begin position="115"/>
        <end position="138"/>
    </location>
</feature>
<feature type="domain" description="NAD/GMP synthase" evidence="12">
    <location>
        <begin position="110"/>
        <end position="299"/>
    </location>
</feature>
<dbReference type="GeneID" id="89228595"/>
<comment type="similarity">
    <text evidence="1 8 9">Belongs to the NAD synthetase family.</text>
</comment>
<gene>
    <name evidence="8 13" type="primary">nadE</name>
    <name evidence="13" type="ORF">MsAm2_11680</name>
</gene>
<feature type="compositionally biased region" description="Basic and acidic residues" evidence="11">
    <location>
        <begin position="127"/>
        <end position="138"/>
    </location>
</feature>
<feature type="binding site" evidence="8">
    <location>
        <position position="204"/>
    </location>
    <ligand>
        <name>deamido-NAD(+)</name>
        <dbReference type="ChEBI" id="CHEBI:58437"/>
        <note>ligand shared between two neighboring subunits</note>
    </ligand>
</feature>
<feature type="binding site" description="in other chain" evidence="8">
    <location>
        <position position="197"/>
    </location>
    <ligand>
        <name>deamido-NAD(+)</name>
        <dbReference type="ChEBI" id="CHEBI:58437"/>
        <note>ligand shared between two neighboring subunits</note>
    </ligand>
</feature>
<feature type="binding site" evidence="8">
    <location>
        <position position="235"/>
    </location>
    <ligand>
        <name>ATP</name>
        <dbReference type="ChEBI" id="CHEBI:30616"/>
    </ligand>
</feature>
<dbReference type="EMBL" id="CP131061">
    <property type="protein sequence ID" value="WNY27373.1"/>
    <property type="molecule type" value="Genomic_DNA"/>
</dbReference>
<accession>A0AA96V752</accession>
<dbReference type="SUPFAM" id="SSF52402">
    <property type="entry name" value="Adenine nucleotide alpha hydrolases-like"/>
    <property type="match status" value="1"/>
</dbReference>
<dbReference type="GO" id="GO:0009435">
    <property type="term" value="P:NAD+ biosynthetic process"/>
    <property type="evidence" value="ECO:0007669"/>
    <property type="project" value="UniProtKB-UniRule"/>
</dbReference>
<dbReference type="CDD" id="cd00553">
    <property type="entry name" value="NAD_synthase"/>
    <property type="match status" value="1"/>
</dbReference>
<feature type="binding site" evidence="8">
    <location>
        <position position="49"/>
    </location>
    <ligand>
        <name>Mg(2+)</name>
        <dbReference type="ChEBI" id="CHEBI:18420"/>
    </ligand>
</feature>
<feature type="binding site" evidence="8">
    <location>
        <begin position="43"/>
        <end position="50"/>
    </location>
    <ligand>
        <name>ATP</name>
        <dbReference type="ChEBI" id="CHEBI:30616"/>
    </ligand>
</feature>
<dbReference type="GO" id="GO:0004359">
    <property type="term" value="F:glutaminase activity"/>
    <property type="evidence" value="ECO:0007669"/>
    <property type="project" value="InterPro"/>
</dbReference>
<evidence type="ECO:0000313" key="13">
    <source>
        <dbReference type="EMBL" id="WNY27373.1"/>
    </source>
</evidence>
<comment type="subunit">
    <text evidence="8">Homodimer.</text>
</comment>
<dbReference type="InterPro" id="IPR003694">
    <property type="entry name" value="NAD_synthase"/>
</dbReference>
<dbReference type="Gene3D" id="3.40.50.620">
    <property type="entry name" value="HUPs"/>
    <property type="match status" value="1"/>
</dbReference>
<evidence type="ECO:0000256" key="5">
    <source>
        <dbReference type="ARBA" id="ARBA00022840"/>
    </source>
</evidence>
<keyword evidence="3 8" id="KW-0479">Metal-binding</keyword>
<reference evidence="13 14" key="1">
    <citation type="submission" date="2023-07" db="EMBL/GenBank/DDBJ databases">
        <title>Closed genome sequence of Methanosarcinaceae archaeon Am2.</title>
        <authorList>
            <person name="Poehlein A."/>
            <person name="Protasov E."/>
            <person name="Platt K."/>
            <person name="Reeh H."/>
            <person name="Daniel R."/>
            <person name="Brune A."/>
        </authorList>
    </citation>
    <scope>NUCLEOTIDE SEQUENCE [LARGE SCALE GENOMIC DNA]</scope>
    <source>
        <strain evidence="13 14">Am2</strain>
    </source>
</reference>
<dbReference type="GO" id="GO:0046872">
    <property type="term" value="F:metal ion binding"/>
    <property type="evidence" value="ECO:0007669"/>
    <property type="project" value="UniProtKB-KW"/>
</dbReference>
<evidence type="ECO:0000256" key="2">
    <source>
        <dbReference type="ARBA" id="ARBA00022598"/>
    </source>
</evidence>
<keyword evidence="14" id="KW-1185">Reference proteome</keyword>
<evidence type="ECO:0000313" key="14">
    <source>
        <dbReference type="Proteomes" id="UP001304970"/>
    </source>
</evidence>
<evidence type="ECO:0000256" key="3">
    <source>
        <dbReference type="ARBA" id="ARBA00022723"/>
    </source>
</evidence>
<feature type="binding site" evidence="8">
    <location>
        <position position="184"/>
    </location>
    <ligand>
        <name>ATP</name>
        <dbReference type="ChEBI" id="CHEBI:30616"/>
    </ligand>
</feature>
<evidence type="ECO:0000256" key="6">
    <source>
        <dbReference type="ARBA" id="ARBA00022842"/>
    </source>
</evidence>
<feature type="binding site" evidence="8">
    <location>
        <position position="213"/>
    </location>
    <ligand>
        <name>ATP</name>
        <dbReference type="ChEBI" id="CHEBI:30616"/>
    </ligand>
</feature>
<dbReference type="AlphaFoldDB" id="A0AA96V752"/>
<dbReference type="GO" id="GO:0005737">
    <property type="term" value="C:cytoplasm"/>
    <property type="evidence" value="ECO:0007669"/>
    <property type="project" value="InterPro"/>
</dbReference>
<sequence length="306" mass="34095">MNSLSSAHREIKKRFSPASAEYQIVSFIQKTVRKAGAKGVVLGLSGGIDSAVVSALCAQALGKENVYCFFFHTGNTYQSDLNDALLLEKQFGFHFQKIDMGPIFVSAKSVLSETDSQNPKNAAEEWTNERRDKRVDEQADKIADERANEMPGKNSIADGNLKSRLRMSLLYNFANQNNLLVIGTKNKTEKLTGYFTKYGDGGVDFEPISDLYKTEIRRLAKHLKLPESVLTKIPSAGFFEGQSDEADLGLSYEELDALLYLMETGRSKDWILKKSGLPKEVAASVLKRMDSAKHKQKMPPGLKLKR</sequence>
<comment type="function">
    <text evidence="8">Catalyzes the ATP-dependent amidation of deamido-NAD to form NAD. Uses ammonia as a nitrogen source.</text>
</comment>